<dbReference type="PANTHER" id="PTHR47165">
    <property type="entry name" value="OS03G0429900 PROTEIN"/>
    <property type="match status" value="1"/>
</dbReference>
<name>A0AAD8GRS6_9APIA</name>
<protein>
    <recommendedName>
        <fullName evidence="2">Replication protein A 70 kDa DNA-binding subunit B/D first OB fold domain-containing protein</fullName>
    </recommendedName>
</protein>
<dbReference type="SUPFAM" id="SSF50249">
    <property type="entry name" value="Nucleic acid-binding proteins"/>
    <property type="match status" value="5"/>
</dbReference>
<dbReference type="CDD" id="cd04481">
    <property type="entry name" value="RPA1_DBD_B_like"/>
    <property type="match status" value="1"/>
</dbReference>
<feature type="region of interest" description="Disordered" evidence="1">
    <location>
        <begin position="1291"/>
        <end position="1324"/>
    </location>
</feature>
<feature type="region of interest" description="Disordered" evidence="1">
    <location>
        <begin position="873"/>
        <end position="898"/>
    </location>
</feature>
<dbReference type="Gene3D" id="2.40.50.140">
    <property type="entry name" value="Nucleic acid-binding proteins"/>
    <property type="match status" value="6"/>
</dbReference>
<keyword evidence="4" id="KW-1185">Reference proteome</keyword>
<feature type="domain" description="Replication protein A 70 kDa DNA-binding subunit B/D first OB fold" evidence="2">
    <location>
        <begin position="436"/>
        <end position="542"/>
    </location>
</feature>
<dbReference type="InterPro" id="IPR012340">
    <property type="entry name" value="NA-bd_OB-fold"/>
</dbReference>
<reference evidence="3" key="2">
    <citation type="submission" date="2023-05" db="EMBL/GenBank/DDBJ databases">
        <authorList>
            <person name="Schelkunov M.I."/>
        </authorList>
    </citation>
    <scope>NUCLEOTIDE SEQUENCE</scope>
    <source>
        <strain evidence="3">Hsosn_3</strain>
        <tissue evidence="3">Leaf</tissue>
    </source>
</reference>
<dbReference type="InterPro" id="IPR003871">
    <property type="entry name" value="RFA1B/D_OB_1st"/>
</dbReference>
<evidence type="ECO:0000259" key="2">
    <source>
        <dbReference type="Pfam" id="PF02721"/>
    </source>
</evidence>
<evidence type="ECO:0000256" key="1">
    <source>
        <dbReference type="SAM" id="MobiDB-lite"/>
    </source>
</evidence>
<accession>A0AAD8GRS6</accession>
<organism evidence="3 4">
    <name type="scientific">Heracleum sosnowskyi</name>
    <dbReference type="NCBI Taxonomy" id="360622"/>
    <lineage>
        <taxon>Eukaryota</taxon>
        <taxon>Viridiplantae</taxon>
        <taxon>Streptophyta</taxon>
        <taxon>Embryophyta</taxon>
        <taxon>Tracheophyta</taxon>
        <taxon>Spermatophyta</taxon>
        <taxon>Magnoliopsida</taxon>
        <taxon>eudicotyledons</taxon>
        <taxon>Gunneridae</taxon>
        <taxon>Pentapetalae</taxon>
        <taxon>asterids</taxon>
        <taxon>campanulids</taxon>
        <taxon>Apiales</taxon>
        <taxon>Apiaceae</taxon>
        <taxon>Apioideae</taxon>
        <taxon>apioid superclade</taxon>
        <taxon>Tordylieae</taxon>
        <taxon>Tordyliinae</taxon>
        <taxon>Heracleum</taxon>
    </lineage>
</organism>
<dbReference type="PANTHER" id="PTHR47165:SF4">
    <property type="entry name" value="OS03G0429900 PROTEIN"/>
    <property type="match status" value="1"/>
</dbReference>
<feature type="compositionally biased region" description="Polar residues" evidence="1">
    <location>
        <begin position="75"/>
        <end position="103"/>
    </location>
</feature>
<reference evidence="3" key="1">
    <citation type="submission" date="2023-02" db="EMBL/GenBank/DDBJ databases">
        <title>Genome of toxic invasive species Heracleum sosnowskyi carries increased number of genes despite the absence of recent whole-genome duplications.</title>
        <authorList>
            <person name="Schelkunov M."/>
            <person name="Shtratnikova V."/>
            <person name="Makarenko M."/>
            <person name="Klepikova A."/>
            <person name="Omelchenko D."/>
            <person name="Novikova G."/>
            <person name="Obukhova E."/>
            <person name="Bogdanov V."/>
            <person name="Penin A."/>
            <person name="Logacheva M."/>
        </authorList>
    </citation>
    <scope>NUCLEOTIDE SEQUENCE</scope>
    <source>
        <strain evidence="3">Hsosn_3</strain>
        <tissue evidence="3">Leaf</tissue>
    </source>
</reference>
<dbReference type="EMBL" id="JAUIZM010000014">
    <property type="protein sequence ID" value="KAK1352903.1"/>
    <property type="molecule type" value="Genomic_DNA"/>
</dbReference>
<dbReference type="Proteomes" id="UP001237642">
    <property type="component" value="Unassembled WGS sequence"/>
</dbReference>
<dbReference type="Pfam" id="PF02721">
    <property type="entry name" value="DUF223"/>
    <property type="match status" value="1"/>
</dbReference>
<proteinExistence type="predicted"/>
<feature type="region of interest" description="Disordered" evidence="1">
    <location>
        <begin position="57"/>
        <end position="103"/>
    </location>
</feature>
<feature type="compositionally biased region" description="Polar residues" evidence="1">
    <location>
        <begin position="1292"/>
        <end position="1310"/>
    </location>
</feature>
<comment type="caution">
    <text evidence="3">The sequence shown here is derived from an EMBL/GenBank/DDBJ whole genome shotgun (WGS) entry which is preliminary data.</text>
</comment>
<evidence type="ECO:0000313" key="3">
    <source>
        <dbReference type="EMBL" id="KAK1352903.1"/>
    </source>
</evidence>
<gene>
    <name evidence="3" type="ORF">POM88_052741</name>
</gene>
<sequence>MDGLRNQGSTRCAKDRRTEPLLSNVFNYELGMMKERNQTPNVTNAFPTHTPITTTSRIFKSKTQKSKPQKEKTKMTNMSPHTPRQNCSNTAAVKSRTPLSPLSTNTLPSPNIKYSPQSHFSPNVPFPSQVPVDLSSYWPKEKVFSGMATKSQNSNKASYLSNKSKGKRPIEDAEMPCKKLGFDGSQRIQSTAHHTYDLEDSCFYDFQHVDSDASSEDEDFTAALNYDSYANQEMPLKVVKDYASLGAPDVQCQQCHAWMWKEERSNKSVTRGTPVFSLCCAKGQIQLPKEEPTPSFIWQLHNDKTKAKAFNDGRTEEEVQSLSNFAKWVLDIGDGKIKAPSNPPVPMVEDDICIPNQFCNLHGINSVDEMIESNFPDLLDNFQNPKYLRERAILSPTNQTVGHVNSSIVEKLPGEMFSYFSIDTAEDFPVTMAFNKYDSLRSLNDSTEDWNICVRAQSIWKGITRQNGDFRGYNIIFFDDSSERIHAFISSQFAADLDNKLIEGQTYTVRTFKVKYYNGDETNRAIRNNKHIFFTNETRIEKDVSAGLAIPSYSFDFFSLGDLEGMMKDNRYLIDVVAVVHDVQPKAQYTKETVEKSHVAFTITDGKKVINVTFFNEFGDSFLKAKEKVVGHPLIIIISAIKVSDWKGALNLTNFPATRFYLNVPHYSVLMLQKRLRDPNFYVMDIDDEEDSQLSISIMKVSELRQLKENYLEKKVVCQLRVKKVDERMNWFIPICTKCDIELAVISNKYTCPQPNCGRTYPYPDRRFQLYTLCADDTGTIPIIWPDDEICRITGKTVYDVEVDDIDSATNPVIPDLLKFCVNKIYNFSIILTKENVIEGSKVYKASQISEPVEMSGTNSPNVGKQTVNLGTSQLPAETELTDTVRKDNSPPSAKSSNKIRTRIDVDVDKDTTAPAKIPKIVNVKVEKVYVPASMADRMARVIQPGKIYIIKNFQVKQYKDQDKFRPVQIDRQITFITDTKVKEIEEMDVFIPKNMFDFYAFEDLKGMAKQYHHLIDIVGVIQKKEKVQIVDTKKGYPQKNIKFKLTDGRTKINVTFWDSFAVEFEKEMNKAVEEPIILIIASARVSTWQDQIDICNYSPTMFYLNYDHHSVIQLRKMLKEPNFAKVHLSAKKKIFKQCTVEEIKNLGIPFIQDEVICKGKIKSVEETKKWKVLVCTSCYEDIEDINCECKKCNRIVPYPNKKFKIPAFLSDDTGELEITLLDREVRTILGKNVFDVDKEDDTFPNIIKTLEGKDYTFKIFITEDNINQKTKVYKTTDIFLGFDMEEEMVDHQQTMTNSETLTPEPSGSSYHLDEISPLNYQTT</sequence>
<evidence type="ECO:0000313" key="4">
    <source>
        <dbReference type="Proteomes" id="UP001237642"/>
    </source>
</evidence>